<keyword evidence="2" id="KW-1185">Reference proteome</keyword>
<dbReference type="AlphaFoldDB" id="A0AAD9GNE8"/>
<dbReference type="Proteomes" id="UP001259832">
    <property type="component" value="Unassembled WGS sequence"/>
</dbReference>
<evidence type="ECO:0000313" key="1">
    <source>
        <dbReference type="EMBL" id="KAK1941071.1"/>
    </source>
</evidence>
<protein>
    <recommendedName>
        <fullName evidence="3">RxLR effector protein</fullName>
    </recommendedName>
</protein>
<sequence length="270" mass="29809">MVRAFEGLVSKIDDLVDARKLKKYRLLWSNLQFGDDLAVVLKSPQVEKLAKFSLNKAPGNQVSLIGKLTAKYGDDVVAKTLVSLERNASDNPTMLSMIKQLRNDQVANWLKNGETAPGVVGILKMSKDESIFRSKSLGMLEDFIKKYNSANHADESLLKTLTKVYGGESELLNPQSAKKSANIEDQLVSKWRSEKIPELSLMSNLKFSDDINTALSSGKVEVFYKYSASKTSVLKRLNDKYGQGEVAAALARAKKYPSTKEIATALLNLG</sequence>
<evidence type="ECO:0008006" key="3">
    <source>
        <dbReference type="Google" id="ProtNLM"/>
    </source>
</evidence>
<organism evidence="1 2">
    <name type="scientific">Phytophthora citrophthora</name>
    <dbReference type="NCBI Taxonomy" id="4793"/>
    <lineage>
        <taxon>Eukaryota</taxon>
        <taxon>Sar</taxon>
        <taxon>Stramenopiles</taxon>
        <taxon>Oomycota</taxon>
        <taxon>Peronosporomycetes</taxon>
        <taxon>Peronosporales</taxon>
        <taxon>Peronosporaceae</taxon>
        <taxon>Phytophthora</taxon>
    </lineage>
</organism>
<comment type="caution">
    <text evidence="1">The sequence shown here is derived from an EMBL/GenBank/DDBJ whole genome shotgun (WGS) entry which is preliminary data.</text>
</comment>
<gene>
    <name evidence="1" type="ORF">P3T76_007777</name>
</gene>
<proteinExistence type="predicted"/>
<reference evidence="1" key="1">
    <citation type="submission" date="2023-08" db="EMBL/GenBank/DDBJ databases">
        <title>Reference Genome Resource for the Citrus Pathogen Phytophthora citrophthora.</title>
        <authorList>
            <person name="Moller H."/>
            <person name="Coetzee B."/>
            <person name="Rose L.J."/>
            <person name="Van Niekerk J.M."/>
        </authorList>
    </citation>
    <scope>NUCLEOTIDE SEQUENCE</scope>
    <source>
        <strain evidence="1">STE-U-9442</strain>
    </source>
</reference>
<evidence type="ECO:0000313" key="2">
    <source>
        <dbReference type="Proteomes" id="UP001259832"/>
    </source>
</evidence>
<accession>A0AAD9GNE8</accession>
<name>A0AAD9GNE8_9STRA</name>
<dbReference type="EMBL" id="JASMQC010000013">
    <property type="protein sequence ID" value="KAK1941071.1"/>
    <property type="molecule type" value="Genomic_DNA"/>
</dbReference>